<dbReference type="InterPro" id="IPR051650">
    <property type="entry name" value="SL_signaling_regulator"/>
</dbReference>
<reference evidence="8" key="1">
    <citation type="journal article" date="2017" name="Gigascience">
        <title>The genome draft of coconut (Cocos nucifera).</title>
        <authorList>
            <person name="Xiao Y."/>
            <person name="Xu P."/>
            <person name="Fan H."/>
            <person name="Baudouin L."/>
            <person name="Xia W."/>
            <person name="Bocs S."/>
            <person name="Xu J."/>
            <person name="Li Q."/>
            <person name="Guo A."/>
            <person name="Zhou L."/>
            <person name="Li J."/>
            <person name="Wu Y."/>
            <person name="Ma Z."/>
            <person name="Armero A."/>
            <person name="Issali A.E."/>
            <person name="Liu N."/>
            <person name="Peng M."/>
            <person name="Yang Y."/>
        </authorList>
    </citation>
    <scope>NUCLEOTIDE SEQUENCE</scope>
    <source>
        <tissue evidence="8">Spear leaf of Hainan Tall coconut</tissue>
    </source>
</reference>
<evidence type="ECO:0000313" key="9">
    <source>
        <dbReference type="Proteomes" id="UP000797356"/>
    </source>
</evidence>
<evidence type="ECO:0000256" key="4">
    <source>
        <dbReference type="ARBA" id="ARBA00023163"/>
    </source>
</evidence>
<dbReference type="Proteomes" id="UP000797356">
    <property type="component" value="Chromosome 12"/>
</dbReference>
<keyword evidence="9" id="KW-1185">Reference proteome</keyword>
<evidence type="ECO:0000256" key="2">
    <source>
        <dbReference type="ARBA" id="ARBA00022737"/>
    </source>
</evidence>
<dbReference type="Pfam" id="PF23569">
    <property type="entry name" value="NBD_SMAX1"/>
    <property type="match status" value="1"/>
</dbReference>
<dbReference type="EMBL" id="CM017883">
    <property type="protein sequence ID" value="KAG1365682.1"/>
    <property type="molecule type" value="Genomic_DNA"/>
</dbReference>
<dbReference type="Pfam" id="PF07724">
    <property type="entry name" value="AAA_2"/>
    <property type="match status" value="1"/>
</dbReference>
<dbReference type="InterPro" id="IPR058954">
    <property type="entry name" value="AAA_lid_SMAX1"/>
</dbReference>
<dbReference type="InterPro" id="IPR058680">
    <property type="entry name" value="NBD_SMAX1-like"/>
</dbReference>
<reference evidence="8" key="2">
    <citation type="submission" date="2019-07" db="EMBL/GenBank/DDBJ databases">
        <authorList>
            <person name="Yang Y."/>
            <person name="Bocs S."/>
            <person name="Baudouin L."/>
        </authorList>
    </citation>
    <scope>NUCLEOTIDE SEQUENCE</scope>
    <source>
        <tissue evidence="8">Spear leaf of Hainan Tall coconut</tissue>
    </source>
</reference>
<evidence type="ECO:0000259" key="7">
    <source>
        <dbReference type="PROSITE" id="PS51903"/>
    </source>
</evidence>
<dbReference type="GO" id="GO:0016887">
    <property type="term" value="F:ATP hydrolysis activity"/>
    <property type="evidence" value="ECO:0007669"/>
    <property type="project" value="InterPro"/>
</dbReference>
<dbReference type="AlphaFoldDB" id="A0A8K0ITF5"/>
<evidence type="ECO:0000256" key="1">
    <source>
        <dbReference type="ARBA" id="ARBA00008675"/>
    </source>
</evidence>
<dbReference type="SUPFAM" id="SSF52540">
    <property type="entry name" value="P-loop containing nucleoside triphosphate hydrolases"/>
    <property type="match status" value="1"/>
</dbReference>
<name>A0A8K0ITF5_COCNU</name>
<feature type="region of interest" description="Disordered" evidence="6">
    <location>
        <begin position="613"/>
        <end position="644"/>
    </location>
</feature>
<keyword evidence="2 5" id="KW-0677">Repeat</keyword>
<comment type="caution">
    <text evidence="8">The sequence shown here is derived from an EMBL/GenBank/DDBJ whole genome shotgun (WGS) entry which is preliminary data.</text>
</comment>
<dbReference type="InterPro" id="IPR027417">
    <property type="entry name" value="P-loop_NTPase"/>
</dbReference>
<dbReference type="CDD" id="cd19499">
    <property type="entry name" value="RecA-like_ClpB_Hsp104-like"/>
    <property type="match status" value="1"/>
</dbReference>
<evidence type="ECO:0000256" key="6">
    <source>
        <dbReference type="SAM" id="MobiDB-lite"/>
    </source>
</evidence>
<feature type="domain" description="Clp R" evidence="7">
    <location>
        <begin position="8"/>
        <end position="192"/>
    </location>
</feature>
<dbReference type="InterPro" id="IPR003959">
    <property type="entry name" value="ATPase_AAA_core"/>
</dbReference>
<organism evidence="8 9">
    <name type="scientific">Cocos nucifera</name>
    <name type="common">Coconut palm</name>
    <dbReference type="NCBI Taxonomy" id="13894"/>
    <lineage>
        <taxon>Eukaryota</taxon>
        <taxon>Viridiplantae</taxon>
        <taxon>Streptophyta</taxon>
        <taxon>Embryophyta</taxon>
        <taxon>Tracheophyta</taxon>
        <taxon>Spermatophyta</taxon>
        <taxon>Magnoliopsida</taxon>
        <taxon>Liliopsida</taxon>
        <taxon>Arecaceae</taxon>
        <taxon>Arecoideae</taxon>
        <taxon>Cocoseae</taxon>
        <taxon>Attaleinae</taxon>
        <taxon>Cocos</taxon>
    </lineage>
</organism>
<dbReference type="PANTHER" id="PTHR43572">
    <property type="entry name" value="CHAPERONE PROTEIN CLPD, CHLOROPLASTIC"/>
    <property type="match status" value="1"/>
</dbReference>
<proteinExistence type="inferred from homology"/>
<sequence>MPTPVSSARQCLASEAAAALDDAVAVARRRTHPQTTSLHLVYALLSSSSSSSPPSSILRDALSRARSSAYSPRLQFKALELCFGVALDRLPSSSSSHHHQQAAPAEEPPVSNSLMAAIKRSQANQRRNPDTFHLYQQQQQQQQGSSSFSGVKVELQQLVLAILDDPVVSRVFGEAGFRNCDIKLAVLRPPLPILRFPRAARCPPLFLCNFSAADDFDALPMPRGCTFPFSASDGGDENCRRIGEVLARRSSRNPMLVGVSAGEAAQDFARAVERQNWAVLPTELRGLRVVSIEREVSELGKSGDGRSWIGARLEELGRQAEEPGIVLSIGDLKGMAEGGDDVGSCLVPELTRVLELLRGRLWVMGWSASYETYMKFLSLYPLLDKDWDLQLLPITTVRPGTGGSLSRPPSLMDSFVPFGGLLSTTYESKGLLSSPFSSVPRCQHCNDKCMQEVAAILKGHSASTEDQHSADVPSWVQRAKIFSMNGGLDASEAQDDKTMLNVKVMDLQKKWNDYCQHVHQGCQKLETDSYQVPGNIVGLPYVSGKERVSIQNSNNLDLTQNQQNQKGYGNSFPMVVGLQKIAAASQSLSLSVIPEPKNGDLLSKLQVRQSKSEQLQREIFQSHPGPHSDSGNHDDHASPSSVTSVRTDLVLGTLHEPTCKDEQLAIQKHTNHLDSCSGSLPSKKVDDFSRNVPEVLVQSHSCSACPDLQKNNTHPLMCGSSASKAGSAPAFDQPCLGSSSMCQKFDPSNYKSFCASLIDKVGRQEEAVSAISQTILHCRAGHERHRGASLKGDIWLTFLGPDSIGKKKVAAALAELIYGSKEDLICIDLSYQNGITFPITICDQQEVNGCDTRFRGKTSVDHIAGELSKKPQSVVFLKNVDKADFLVQKSLSQAIRTGKFPDSHGREFGINNTIFVMTAKKAQGQAFSRRTDSVKFLEERILAAQSWQIKILMQPVSEAASCNPNVNVLIASRQNSRNMHASLSTVFVSKRKLGVSDDVKEQHESLGTAKRAHRTSNTFLDLNLPIEETELNDAESSGSSENSSTSDNTEAWLEDFFSLVDATVNFKPYDFDALADNILKEISESFHDTIGSECMLEIDVKFANLMVPFDDTAYRLDFLCLANLMVPSHVLTLQDLFIGFRLQVPRGRRAAAF</sequence>
<keyword evidence="3" id="KW-0805">Transcription regulation</keyword>
<dbReference type="Gene3D" id="1.10.1780.10">
    <property type="entry name" value="Clp, N-terminal domain"/>
    <property type="match status" value="1"/>
</dbReference>
<dbReference type="InterPro" id="IPR036628">
    <property type="entry name" value="Clp_N_dom_sf"/>
</dbReference>
<dbReference type="InterPro" id="IPR004176">
    <property type="entry name" value="Clp_R_N"/>
</dbReference>
<dbReference type="Gene3D" id="3.40.50.300">
    <property type="entry name" value="P-loop containing nucleotide triphosphate hydrolases"/>
    <property type="match status" value="1"/>
</dbReference>
<dbReference type="OrthoDB" id="1723324at2759"/>
<comment type="similarity">
    <text evidence="1">Belongs to the ClpA/ClpB family.</text>
</comment>
<dbReference type="PROSITE" id="PS51903">
    <property type="entry name" value="CLP_R"/>
    <property type="match status" value="1"/>
</dbReference>
<dbReference type="GO" id="GO:0005524">
    <property type="term" value="F:ATP binding"/>
    <property type="evidence" value="ECO:0007669"/>
    <property type="project" value="InterPro"/>
</dbReference>
<protein>
    <submittedName>
        <fullName evidence="8">Protein DWARF 53</fullName>
    </submittedName>
</protein>
<gene>
    <name evidence="8" type="ORF">COCNU_12G006820</name>
</gene>
<evidence type="ECO:0000256" key="3">
    <source>
        <dbReference type="ARBA" id="ARBA00023015"/>
    </source>
</evidence>
<accession>A0A8K0ITF5</accession>
<evidence type="ECO:0000256" key="5">
    <source>
        <dbReference type="PROSITE-ProRule" id="PRU01251"/>
    </source>
</evidence>
<keyword evidence="4" id="KW-0804">Transcription</keyword>
<dbReference type="Pfam" id="PF26587">
    <property type="entry name" value="AAA_lid_SMAX1"/>
    <property type="match status" value="1"/>
</dbReference>
<dbReference type="PANTHER" id="PTHR43572:SF38">
    <property type="entry name" value="PROTEIN SMAX1-LIKE 6"/>
    <property type="match status" value="1"/>
</dbReference>
<evidence type="ECO:0000313" key="8">
    <source>
        <dbReference type="EMBL" id="KAG1365682.1"/>
    </source>
</evidence>